<dbReference type="PANTHER" id="PTHR34724:SF2">
    <property type="entry name" value="OS12G0596101 PROTEIN"/>
    <property type="match status" value="1"/>
</dbReference>
<dbReference type="Proteomes" id="UP001209878">
    <property type="component" value="Unassembled WGS sequence"/>
</dbReference>
<name>A0AAD9P3T4_RIDPI</name>
<protein>
    <submittedName>
        <fullName evidence="1">Uncharacterized protein</fullName>
    </submittedName>
</protein>
<gene>
    <name evidence="1" type="ORF">NP493_162g03014</name>
</gene>
<keyword evidence="2" id="KW-1185">Reference proteome</keyword>
<evidence type="ECO:0000313" key="2">
    <source>
        <dbReference type="Proteomes" id="UP001209878"/>
    </source>
</evidence>
<dbReference type="AlphaFoldDB" id="A0AAD9P3T4"/>
<evidence type="ECO:0000313" key="1">
    <source>
        <dbReference type="EMBL" id="KAK2187539.1"/>
    </source>
</evidence>
<comment type="caution">
    <text evidence="1">The sequence shown here is derived from an EMBL/GenBank/DDBJ whole genome shotgun (WGS) entry which is preliminary data.</text>
</comment>
<accession>A0AAD9P3T4</accession>
<organism evidence="1 2">
    <name type="scientific">Ridgeia piscesae</name>
    <name type="common">Tubeworm</name>
    <dbReference type="NCBI Taxonomy" id="27915"/>
    <lineage>
        <taxon>Eukaryota</taxon>
        <taxon>Metazoa</taxon>
        <taxon>Spiralia</taxon>
        <taxon>Lophotrochozoa</taxon>
        <taxon>Annelida</taxon>
        <taxon>Polychaeta</taxon>
        <taxon>Sedentaria</taxon>
        <taxon>Canalipalpata</taxon>
        <taxon>Sabellida</taxon>
        <taxon>Siboglinidae</taxon>
        <taxon>Ridgeia</taxon>
    </lineage>
</organism>
<dbReference type="EMBL" id="JAODUO010000162">
    <property type="protein sequence ID" value="KAK2187539.1"/>
    <property type="molecule type" value="Genomic_DNA"/>
</dbReference>
<proteinExistence type="predicted"/>
<dbReference type="PANTHER" id="PTHR34724">
    <property type="entry name" value="OS12G0596101 PROTEIN"/>
    <property type="match status" value="1"/>
</dbReference>
<sequence length="94" mass="10121">MATVHSGSEYKNFLEGAELYIILSAGERHATNCDSGTGGHVEPETRASAQPNISNMCFKTTCPKCGKATWSGCGMHKDAVLKDVPEAERCKCKK</sequence>
<reference evidence="1" key="1">
    <citation type="journal article" date="2023" name="Mol. Biol. Evol.">
        <title>Third-Generation Sequencing Reveals the Adaptive Role of the Epigenome in Three Deep-Sea Polychaetes.</title>
        <authorList>
            <person name="Perez M."/>
            <person name="Aroh O."/>
            <person name="Sun Y."/>
            <person name="Lan Y."/>
            <person name="Juniper S.K."/>
            <person name="Young C.R."/>
            <person name="Angers B."/>
            <person name="Qian P.Y."/>
        </authorList>
    </citation>
    <scope>NUCLEOTIDE SEQUENCE</scope>
    <source>
        <strain evidence="1">R07B-5</strain>
    </source>
</reference>